<dbReference type="PANTHER" id="PTHR23319">
    <property type="entry name" value="GRAM DOMAIN CONTAINING 1B, ISOFORM E"/>
    <property type="match status" value="1"/>
</dbReference>
<dbReference type="AlphaFoldDB" id="A0AAN8JET5"/>
<evidence type="ECO:0000256" key="2">
    <source>
        <dbReference type="ARBA" id="ARBA00023136"/>
    </source>
</evidence>
<comment type="subcellular location">
    <subcellularLocation>
        <location evidence="1">Membrane</location>
    </subcellularLocation>
</comment>
<organism evidence="4 5">
    <name type="scientific">Patella caerulea</name>
    <name type="common">Rayed Mediterranean limpet</name>
    <dbReference type="NCBI Taxonomy" id="87958"/>
    <lineage>
        <taxon>Eukaryota</taxon>
        <taxon>Metazoa</taxon>
        <taxon>Spiralia</taxon>
        <taxon>Lophotrochozoa</taxon>
        <taxon>Mollusca</taxon>
        <taxon>Gastropoda</taxon>
        <taxon>Patellogastropoda</taxon>
        <taxon>Patelloidea</taxon>
        <taxon>Patellidae</taxon>
        <taxon>Patella</taxon>
    </lineage>
</organism>
<gene>
    <name evidence="4" type="ORF">SNE40_017311</name>
</gene>
<dbReference type="GO" id="GO:0032366">
    <property type="term" value="P:intracellular sterol transport"/>
    <property type="evidence" value="ECO:0007669"/>
    <property type="project" value="TreeGrafter"/>
</dbReference>
<dbReference type="GO" id="GO:0005886">
    <property type="term" value="C:plasma membrane"/>
    <property type="evidence" value="ECO:0007669"/>
    <property type="project" value="TreeGrafter"/>
</dbReference>
<dbReference type="PANTHER" id="PTHR23319:SF4">
    <property type="entry name" value="GRAM DOMAIN CONTAINING 1B, ISOFORM E"/>
    <property type="match status" value="1"/>
</dbReference>
<reference evidence="4 5" key="1">
    <citation type="submission" date="2024-01" db="EMBL/GenBank/DDBJ databases">
        <title>The genome of the rayed Mediterranean limpet Patella caerulea (Linnaeus, 1758).</title>
        <authorList>
            <person name="Anh-Thu Weber A."/>
            <person name="Halstead-Nussloch G."/>
        </authorList>
    </citation>
    <scope>NUCLEOTIDE SEQUENCE [LARGE SCALE GENOMIC DNA]</scope>
    <source>
        <strain evidence="4">AATW-2023a</strain>
        <tissue evidence="4">Whole specimen</tissue>
    </source>
</reference>
<sequence>MAEAAAAADEAWTNIIDETINVTVDSLYHLIFDDDSRFFKDFVKGRNITDLVISNWQNSDTDDSENQRVLTYTVHPNQMFVPADIPSTETQISCQISTDEFEKQFIINSKTTTMGHRYADSFHVLIRYELSKISADQCRMVVKARIIFTQAVMVTGTITSATLDDLLNYFTCLATGCKQKLINQNRAVPLQRPRHRITEPFYQSLLRKAWFKIFIRAISIWIIAWLSHRLVYP</sequence>
<protein>
    <recommendedName>
        <fullName evidence="3">VASt domain-containing protein</fullName>
    </recommendedName>
</protein>
<name>A0AAN8JET5_PATCE</name>
<evidence type="ECO:0000259" key="3">
    <source>
        <dbReference type="PROSITE" id="PS51778"/>
    </source>
</evidence>
<dbReference type="GO" id="GO:0005789">
    <property type="term" value="C:endoplasmic reticulum membrane"/>
    <property type="evidence" value="ECO:0007669"/>
    <property type="project" value="TreeGrafter"/>
</dbReference>
<dbReference type="Proteomes" id="UP001347796">
    <property type="component" value="Unassembled WGS sequence"/>
</dbReference>
<keyword evidence="2" id="KW-0472">Membrane</keyword>
<dbReference type="Pfam" id="PF16016">
    <property type="entry name" value="VASt"/>
    <property type="match status" value="1"/>
</dbReference>
<dbReference type="InterPro" id="IPR051482">
    <property type="entry name" value="Cholesterol_transport"/>
</dbReference>
<evidence type="ECO:0000256" key="1">
    <source>
        <dbReference type="ARBA" id="ARBA00004370"/>
    </source>
</evidence>
<dbReference type="GO" id="GO:0032934">
    <property type="term" value="F:sterol binding"/>
    <property type="evidence" value="ECO:0007669"/>
    <property type="project" value="TreeGrafter"/>
</dbReference>
<proteinExistence type="predicted"/>
<evidence type="ECO:0000313" key="5">
    <source>
        <dbReference type="Proteomes" id="UP001347796"/>
    </source>
</evidence>
<feature type="domain" description="VASt" evidence="3">
    <location>
        <begin position="11"/>
        <end position="174"/>
    </location>
</feature>
<dbReference type="GO" id="GO:0140268">
    <property type="term" value="C:endoplasmic reticulum-plasma membrane contact site"/>
    <property type="evidence" value="ECO:0007669"/>
    <property type="project" value="TreeGrafter"/>
</dbReference>
<accession>A0AAN8JET5</accession>
<keyword evidence="5" id="KW-1185">Reference proteome</keyword>
<dbReference type="EMBL" id="JAZGQO010000011">
    <property type="protein sequence ID" value="KAK6173945.1"/>
    <property type="molecule type" value="Genomic_DNA"/>
</dbReference>
<dbReference type="PROSITE" id="PS51778">
    <property type="entry name" value="VAST"/>
    <property type="match status" value="1"/>
</dbReference>
<evidence type="ECO:0000313" key="4">
    <source>
        <dbReference type="EMBL" id="KAK6173945.1"/>
    </source>
</evidence>
<dbReference type="InterPro" id="IPR031968">
    <property type="entry name" value="VASt"/>
</dbReference>
<comment type="caution">
    <text evidence="4">The sequence shown here is derived from an EMBL/GenBank/DDBJ whole genome shotgun (WGS) entry which is preliminary data.</text>
</comment>
<dbReference type="GO" id="GO:0120015">
    <property type="term" value="F:sterol transfer activity"/>
    <property type="evidence" value="ECO:0007669"/>
    <property type="project" value="TreeGrafter"/>
</dbReference>